<gene>
    <name evidence="4" type="ORF">CR513_26204</name>
</gene>
<evidence type="ECO:0000256" key="2">
    <source>
        <dbReference type="SAM" id="MobiDB-lite"/>
    </source>
</evidence>
<feature type="region of interest" description="Disordered" evidence="2">
    <location>
        <begin position="99"/>
        <end position="128"/>
    </location>
</feature>
<feature type="compositionally biased region" description="Acidic residues" evidence="2">
    <location>
        <begin position="558"/>
        <end position="575"/>
    </location>
</feature>
<dbReference type="InterPro" id="IPR057670">
    <property type="entry name" value="SH3_retrovirus"/>
</dbReference>
<feature type="domain" description="Integrase catalytic" evidence="3">
    <location>
        <begin position="338"/>
        <end position="465"/>
    </location>
</feature>
<proteinExistence type="predicted"/>
<dbReference type="PANTHER" id="PTHR42648">
    <property type="entry name" value="TRANSPOSASE, PUTATIVE-RELATED"/>
    <property type="match status" value="1"/>
</dbReference>
<dbReference type="GO" id="GO:0003676">
    <property type="term" value="F:nucleic acid binding"/>
    <property type="evidence" value="ECO:0007669"/>
    <property type="project" value="InterPro"/>
</dbReference>
<comment type="caution">
    <text evidence="4">The sequence shown here is derived from an EMBL/GenBank/DDBJ whole genome shotgun (WGS) entry which is preliminary data.</text>
</comment>
<evidence type="ECO:0000256" key="1">
    <source>
        <dbReference type="ARBA" id="ARBA00022670"/>
    </source>
</evidence>
<evidence type="ECO:0000259" key="3">
    <source>
        <dbReference type="PROSITE" id="PS50994"/>
    </source>
</evidence>
<dbReference type="Proteomes" id="UP000257109">
    <property type="component" value="Unassembled WGS sequence"/>
</dbReference>
<feature type="region of interest" description="Disordered" evidence="2">
    <location>
        <begin position="531"/>
        <end position="602"/>
    </location>
</feature>
<keyword evidence="1" id="KW-0378">Hydrolase</keyword>
<dbReference type="Pfam" id="PF25597">
    <property type="entry name" value="SH3_retrovirus"/>
    <property type="match status" value="1"/>
</dbReference>
<dbReference type="GO" id="GO:0015074">
    <property type="term" value="P:DNA integration"/>
    <property type="evidence" value="ECO:0007669"/>
    <property type="project" value="InterPro"/>
</dbReference>
<dbReference type="AlphaFoldDB" id="A0A371GMN3"/>
<dbReference type="SUPFAM" id="SSF53098">
    <property type="entry name" value="Ribonuclease H-like"/>
    <property type="match status" value="1"/>
</dbReference>
<dbReference type="GO" id="GO:0008233">
    <property type="term" value="F:peptidase activity"/>
    <property type="evidence" value="ECO:0007669"/>
    <property type="project" value="UniProtKB-KW"/>
</dbReference>
<sequence length="653" mass="75211">MHVHVFAAQKLESMSDEEWDFEHQQFKEDTFLSDHLNEFQGVIDQISGMGIKFEDEILGLLLLNSLPKSWETFKVFITNSTSNGVVSLQMEKGSVLNEDMRRKTKGFSSQSEENKNKKGKSKEKDDDCVTTATGDDLVILRDFESVNFVSDESMWIIDNGVLHCMLHQGMSSLHLTLQVDFGVLKMGNDGVTKVIGVADVCLQTNTRMQLWLRGVKHVLDVRFNLIFVHMLDDDGYDNHFGHRKWKLTKGNLVVARGEKIYKLYWTKALVGKDSVNAMDMEASLWHRRLSHISEKGLNCLAKKDMLLGLKNAELEKCSHCMAGKQTRVSFKKHPPSRKSELLELTKDQVLEKFKQFQALVERQSGKKVKCIRSDNGGEYCGPFDVYCKQQGIRHEKTPPKTPQLNGLVERMNRTLIKRVRCMLSEARLPKHLWGETLYTAVHVINLSPAVALNTEVSDKIWFGNDVKYDHLRVFDCKAFVHVIKDERSKLDMKTRQCIFIGYGHDEYGYRMYDPVDKKLVRSRDVQFMEDETIEDTDKNGEQHNYVGDQQLGDGFDVPLDDDVEEEQEMSQDENLSDALEPPPVQLRRSNRQRQSSTRYTSDEYVTLTDGEELECYQESMESEERQKAWQSKLQKCVALSTTKAELDFVQNEH</sequence>
<dbReference type="Gene3D" id="3.30.420.10">
    <property type="entry name" value="Ribonuclease H-like superfamily/Ribonuclease H"/>
    <property type="match status" value="1"/>
</dbReference>
<dbReference type="Pfam" id="PF13976">
    <property type="entry name" value="gag_pre-integrs"/>
    <property type="match status" value="1"/>
</dbReference>
<dbReference type="InterPro" id="IPR025724">
    <property type="entry name" value="GAG-pre-integrase_dom"/>
</dbReference>
<name>A0A371GMN3_MUCPR</name>
<evidence type="ECO:0000313" key="4">
    <source>
        <dbReference type="EMBL" id="RDX91760.1"/>
    </source>
</evidence>
<reference evidence="4" key="1">
    <citation type="submission" date="2018-05" db="EMBL/GenBank/DDBJ databases">
        <title>Draft genome of Mucuna pruriens seed.</title>
        <authorList>
            <person name="Nnadi N.E."/>
            <person name="Vos R."/>
            <person name="Hasami M.H."/>
            <person name="Devisetty U.K."/>
            <person name="Aguiy J.C."/>
        </authorList>
    </citation>
    <scope>NUCLEOTIDE SEQUENCE [LARGE SCALE GENOMIC DNA]</scope>
    <source>
        <strain evidence="4">JCA_2017</strain>
    </source>
</reference>
<dbReference type="Pfam" id="PF14223">
    <property type="entry name" value="Retrotran_gag_2"/>
    <property type="match status" value="1"/>
</dbReference>
<dbReference type="GO" id="GO:0006508">
    <property type="term" value="P:proteolysis"/>
    <property type="evidence" value="ECO:0007669"/>
    <property type="project" value="UniProtKB-KW"/>
</dbReference>
<dbReference type="InterPro" id="IPR001584">
    <property type="entry name" value="Integrase_cat-core"/>
</dbReference>
<dbReference type="PROSITE" id="PS50994">
    <property type="entry name" value="INTEGRASE"/>
    <property type="match status" value="1"/>
</dbReference>
<protein>
    <recommendedName>
        <fullName evidence="3">Integrase catalytic domain-containing protein</fullName>
    </recommendedName>
</protein>
<dbReference type="InterPro" id="IPR039537">
    <property type="entry name" value="Retrotran_Ty1/copia-like"/>
</dbReference>
<dbReference type="InterPro" id="IPR036397">
    <property type="entry name" value="RNaseH_sf"/>
</dbReference>
<dbReference type="InterPro" id="IPR054722">
    <property type="entry name" value="PolX-like_BBD"/>
</dbReference>
<evidence type="ECO:0000313" key="5">
    <source>
        <dbReference type="Proteomes" id="UP000257109"/>
    </source>
</evidence>
<feature type="non-terminal residue" evidence="4">
    <location>
        <position position="1"/>
    </location>
</feature>
<dbReference type="PANTHER" id="PTHR42648:SF28">
    <property type="entry name" value="TRANSPOSON-ENCODED PROTEIN WITH RIBONUCLEASE H-LIKE AND RETROVIRUS ZINC FINGER-LIKE DOMAINS"/>
    <property type="match status" value="1"/>
</dbReference>
<organism evidence="4 5">
    <name type="scientific">Mucuna pruriens</name>
    <name type="common">Velvet bean</name>
    <name type="synonym">Dolichos pruriens</name>
    <dbReference type="NCBI Taxonomy" id="157652"/>
    <lineage>
        <taxon>Eukaryota</taxon>
        <taxon>Viridiplantae</taxon>
        <taxon>Streptophyta</taxon>
        <taxon>Embryophyta</taxon>
        <taxon>Tracheophyta</taxon>
        <taxon>Spermatophyta</taxon>
        <taxon>Magnoliopsida</taxon>
        <taxon>eudicotyledons</taxon>
        <taxon>Gunneridae</taxon>
        <taxon>Pentapetalae</taxon>
        <taxon>rosids</taxon>
        <taxon>fabids</taxon>
        <taxon>Fabales</taxon>
        <taxon>Fabaceae</taxon>
        <taxon>Papilionoideae</taxon>
        <taxon>50 kb inversion clade</taxon>
        <taxon>NPAAA clade</taxon>
        <taxon>indigoferoid/millettioid clade</taxon>
        <taxon>Phaseoleae</taxon>
        <taxon>Mucuna</taxon>
    </lineage>
</organism>
<dbReference type="STRING" id="157652.A0A371GMN3"/>
<dbReference type="EMBL" id="QJKJ01005041">
    <property type="protein sequence ID" value="RDX91760.1"/>
    <property type="molecule type" value="Genomic_DNA"/>
</dbReference>
<feature type="compositionally biased region" description="Basic and acidic residues" evidence="2">
    <location>
        <begin position="112"/>
        <end position="127"/>
    </location>
</feature>
<dbReference type="OrthoDB" id="7691805at2759"/>
<dbReference type="Pfam" id="PF22936">
    <property type="entry name" value="Pol_BBD"/>
    <property type="match status" value="1"/>
</dbReference>
<dbReference type="InterPro" id="IPR012337">
    <property type="entry name" value="RNaseH-like_sf"/>
</dbReference>
<keyword evidence="1" id="KW-0645">Protease</keyword>
<keyword evidence="5" id="KW-1185">Reference proteome</keyword>
<accession>A0A371GMN3</accession>